<dbReference type="SUPFAM" id="SSF53756">
    <property type="entry name" value="UDP-Glycosyltransferase/glycogen phosphorylase"/>
    <property type="match status" value="1"/>
</dbReference>
<organism evidence="4">
    <name type="scientific">Herbaspirillum huttiense subsp. nephrolepidis</name>
    <dbReference type="NCBI Taxonomy" id="3075126"/>
    <lineage>
        <taxon>Bacteria</taxon>
        <taxon>Pseudomonadati</taxon>
        <taxon>Pseudomonadota</taxon>
        <taxon>Betaproteobacteria</taxon>
        <taxon>Burkholderiales</taxon>
        <taxon>Oxalobacteraceae</taxon>
        <taxon>Herbaspirillum</taxon>
    </lineage>
</organism>
<dbReference type="InterPro" id="IPR028098">
    <property type="entry name" value="Glyco_trans_4-like_N"/>
</dbReference>
<proteinExistence type="predicted"/>
<dbReference type="GO" id="GO:0016757">
    <property type="term" value="F:glycosyltransferase activity"/>
    <property type="evidence" value="ECO:0007669"/>
    <property type="project" value="InterPro"/>
</dbReference>
<feature type="domain" description="Glycosyl transferase family 1" evidence="2">
    <location>
        <begin position="193"/>
        <end position="347"/>
    </location>
</feature>
<sequence>METSRIPLRIAMLTHSVNPRGGVVHALQLAEGLQALGHEVSLFAPDARGKGMFRPAACTFHPVPGPVQCEGVVGMVRQRIEDYLRCFEQTGMHAFDLCHAQDSISANALATLVERGVIRGYVRTVHHLDQFDDPQLHAWQERGYRMADRVLCVSRTWQDILQREHGVRAELVSNGVDMLRHSPRPDPRDQAVRRSQGLTGKPLLLAVGGVEPRKNTLGILQAFVRLRRVYPQAQLVIAGGASVLDHAGYQRAFQTELAAAALPADAVRILGQVDDADMPSLFRCADVLVFPSLKEGFGLVVLEAMASGVPVVVSRIAPFTEYLDGDCCAWVDPHDPASMAAGIAHALAPAARPGLIAAGLEVCARFSWQRSARRHVELYADFIRCQPVAASFQEEHHA</sequence>
<feature type="domain" description="Glycosyltransferase subfamily 4-like N-terminal" evidence="3">
    <location>
        <begin position="20"/>
        <end position="177"/>
    </location>
</feature>
<protein>
    <submittedName>
        <fullName evidence="4">MSMEG_0565 family glycosyltransferase</fullName>
    </submittedName>
</protein>
<name>A0AAE4GC63_9BURK</name>
<evidence type="ECO:0000256" key="1">
    <source>
        <dbReference type="ARBA" id="ARBA00022679"/>
    </source>
</evidence>
<dbReference type="RefSeq" id="WP_034338460.1">
    <property type="nucleotide sequence ID" value="NZ_JAVLSM010000014.1"/>
</dbReference>
<dbReference type="GO" id="GO:0009103">
    <property type="term" value="P:lipopolysaccharide biosynthetic process"/>
    <property type="evidence" value="ECO:0007669"/>
    <property type="project" value="TreeGrafter"/>
</dbReference>
<gene>
    <name evidence="4" type="ORF">RJN63_19200</name>
</gene>
<dbReference type="NCBIfam" id="TIGR04047">
    <property type="entry name" value="MSMEG_0565_glyc"/>
    <property type="match status" value="1"/>
</dbReference>
<dbReference type="InterPro" id="IPR001296">
    <property type="entry name" value="Glyco_trans_1"/>
</dbReference>
<dbReference type="CDD" id="cd03801">
    <property type="entry name" value="GT4_PimA-like"/>
    <property type="match status" value="1"/>
</dbReference>
<keyword evidence="1" id="KW-0808">Transferase</keyword>
<evidence type="ECO:0000259" key="2">
    <source>
        <dbReference type="Pfam" id="PF00534"/>
    </source>
</evidence>
<dbReference type="Pfam" id="PF13439">
    <property type="entry name" value="Glyco_transf_4"/>
    <property type="match status" value="1"/>
</dbReference>
<reference evidence="4" key="1">
    <citation type="submission" date="2023-02" db="EMBL/GenBank/DDBJ databases">
        <title>Description of Herbaspirillum huttiense subsp. nephrolepsisexaltata and Herbaspirillum huttiense subsp. lycopersicon.</title>
        <authorList>
            <person name="Poudel M."/>
            <person name="Sharma A."/>
            <person name="Goss E."/>
            <person name="Tapia J.H."/>
            <person name="Harmon C.M."/>
            <person name="Jones J.B."/>
        </authorList>
    </citation>
    <scope>NUCLEOTIDE SEQUENCE</scope>
    <source>
        <strain evidence="4">NC40101</strain>
    </source>
</reference>
<dbReference type="Gene3D" id="3.40.50.2000">
    <property type="entry name" value="Glycogen Phosphorylase B"/>
    <property type="match status" value="2"/>
</dbReference>
<accession>A0AAE4GC63</accession>
<evidence type="ECO:0000259" key="3">
    <source>
        <dbReference type="Pfam" id="PF13439"/>
    </source>
</evidence>
<dbReference type="Pfam" id="PF00534">
    <property type="entry name" value="Glycos_transf_1"/>
    <property type="match status" value="1"/>
</dbReference>
<dbReference type="InterPro" id="IPR023986">
    <property type="entry name" value="GlycosylTfrase_MSMEG0565"/>
</dbReference>
<dbReference type="AlphaFoldDB" id="A0AAE4GC63"/>
<evidence type="ECO:0000313" key="4">
    <source>
        <dbReference type="EMBL" id="MDT0338971.1"/>
    </source>
</evidence>
<dbReference type="PANTHER" id="PTHR46401">
    <property type="entry name" value="GLYCOSYLTRANSFERASE WBBK-RELATED"/>
    <property type="match status" value="1"/>
</dbReference>
<dbReference type="EMBL" id="JAVRAA010000010">
    <property type="protein sequence ID" value="MDT0338971.1"/>
    <property type="molecule type" value="Genomic_DNA"/>
</dbReference>
<comment type="caution">
    <text evidence="4">The sequence shown here is derived from an EMBL/GenBank/DDBJ whole genome shotgun (WGS) entry which is preliminary data.</text>
</comment>
<dbReference type="PANTHER" id="PTHR46401:SF2">
    <property type="entry name" value="GLYCOSYLTRANSFERASE WBBK-RELATED"/>
    <property type="match status" value="1"/>
</dbReference>